<dbReference type="EMBL" id="CAJVQB010091111">
    <property type="protein sequence ID" value="CAG8848215.1"/>
    <property type="molecule type" value="Genomic_DNA"/>
</dbReference>
<keyword evidence="2" id="KW-1185">Reference proteome</keyword>
<evidence type="ECO:0000313" key="2">
    <source>
        <dbReference type="Proteomes" id="UP000789901"/>
    </source>
</evidence>
<evidence type="ECO:0000313" key="1">
    <source>
        <dbReference type="EMBL" id="CAG8848215.1"/>
    </source>
</evidence>
<dbReference type="Proteomes" id="UP000789901">
    <property type="component" value="Unassembled WGS sequence"/>
</dbReference>
<protein>
    <submittedName>
        <fullName evidence="1">4337_t:CDS:1</fullName>
    </submittedName>
</protein>
<organism evidence="1 2">
    <name type="scientific">Gigaspora margarita</name>
    <dbReference type="NCBI Taxonomy" id="4874"/>
    <lineage>
        <taxon>Eukaryota</taxon>
        <taxon>Fungi</taxon>
        <taxon>Fungi incertae sedis</taxon>
        <taxon>Mucoromycota</taxon>
        <taxon>Glomeromycotina</taxon>
        <taxon>Glomeromycetes</taxon>
        <taxon>Diversisporales</taxon>
        <taxon>Gigasporaceae</taxon>
        <taxon>Gigaspora</taxon>
    </lineage>
</organism>
<feature type="non-terminal residue" evidence="1">
    <location>
        <position position="1"/>
    </location>
</feature>
<sequence>KLGYAYSQVEKFKGKDPEKLKIWNDWEYKCEHIMPVKFHCKFDVKKGFIIIPILLNGQGVSPKEAEVNNFSFKHEKVYQKFL</sequence>
<proteinExistence type="predicted"/>
<comment type="caution">
    <text evidence="1">The sequence shown here is derived from an EMBL/GenBank/DDBJ whole genome shotgun (WGS) entry which is preliminary data.</text>
</comment>
<reference evidence="1 2" key="1">
    <citation type="submission" date="2021-06" db="EMBL/GenBank/DDBJ databases">
        <authorList>
            <person name="Kallberg Y."/>
            <person name="Tangrot J."/>
            <person name="Rosling A."/>
        </authorList>
    </citation>
    <scope>NUCLEOTIDE SEQUENCE [LARGE SCALE GENOMIC DNA]</scope>
    <source>
        <strain evidence="1 2">120-4 pot B 10/14</strain>
    </source>
</reference>
<feature type="non-terminal residue" evidence="1">
    <location>
        <position position="82"/>
    </location>
</feature>
<name>A0ABN7X7E7_GIGMA</name>
<accession>A0ABN7X7E7</accession>
<gene>
    <name evidence="1" type="ORF">GMARGA_LOCUS39075</name>
</gene>